<sequence length="67" mass="7562">METAVPNSSSRPSSKEQEKIGSHTSLTSKVIQWSSHKEIPEIFINYFQNIFASHLTHAGNPNDTHIR</sequence>
<feature type="region of interest" description="Disordered" evidence="1">
    <location>
        <begin position="1"/>
        <end position="27"/>
    </location>
</feature>
<keyword evidence="3" id="KW-1185">Reference proteome</keyword>
<organism evidence="2 3">
    <name type="scientific">Eleusine coracana subsp. coracana</name>
    <dbReference type="NCBI Taxonomy" id="191504"/>
    <lineage>
        <taxon>Eukaryota</taxon>
        <taxon>Viridiplantae</taxon>
        <taxon>Streptophyta</taxon>
        <taxon>Embryophyta</taxon>
        <taxon>Tracheophyta</taxon>
        <taxon>Spermatophyta</taxon>
        <taxon>Magnoliopsida</taxon>
        <taxon>Liliopsida</taxon>
        <taxon>Poales</taxon>
        <taxon>Poaceae</taxon>
        <taxon>PACMAD clade</taxon>
        <taxon>Chloridoideae</taxon>
        <taxon>Cynodonteae</taxon>
        <taxon>Eleusininae</taxon>
        <taxon>Eleusine</taxon>
    </lineage>
</organism>
<dbReference type="AlphaFoldDB" id="A0AAV5DSX7"/>
<accession>A0AAV5DSX7</accession>
<protein>
    <submittedName>
        <fullName evidence="2">Uncharacterized protein</fullName>
    </submittedName>
</protein>
<reference evidence="2" key="1">
    <citation type="journal article" date="2018" name="DNA Res.">
        <title>Multiple hybrid de novo genome assembly of finger millet, an orphan allotetraploid crop.</title>
        <authorList>
            <person name="Hatakeyama M."/>
            <person name="Aluri S."/>
            <person name="Balachadran M.T."/>
            <person name="Sivarajan S.R."/>
            <person name="Patrignani A."/>
            <person name="Gruter S."/>
            <person name="Poveda L."/>
            <person name="Shimizu-Inatsugi R."/>
            <person name="Baeten J."/>
            <person name="Francoijs K.J."/>
            <person name="Nataraja K.N."/>
            <person name="Reddy Y.A.N."/>
            <person name="Phadnis S."/>
            <person name="Ravikumar R.L."/>
            <person name="Schlapbach R."/>
            <person name="Sreeman S.M."/>
            <person name="Shimizu K.K."/>
        </authorList>
    </citation>
    <scope>NUCLEOTIDE SEQUENCE</scope>
</reference>
<dbReference type="EMBL" id="BQKI01000071">
    <property type="protein sequence ID" value="GJN13520.1"/>
    <property type="molecule type" value="Genomic_DNA"/>
</dbReference>
<gene>
    <name evidence="2" type="primary">gb00233</name>
    <name evidence="2" type="ORF">PR202_gb00233</name>
</gene>
<evidence type="ECO:0000313" key="2">
    <source>
        <dbReference type="EMBL" id="GJN13520.1"/>
    </source>
</evidence>
<evidence type="ECO:0000256" key="1">
    <source>
        <dbReference type="SAM" id="MobiDB-lite"/>
    </source>
</evidence>
<name>A0AAV5DSX7_ELECO</name>
<reference evidence="2" key="2">
    <citation type="submission" date="2021-12" db="EMBL/GenBank/DDBJ databases">
        <title>Resequencing data analysis of finger millet.</title>
        <authorList>
            <person name="Hatakeyama M."/>
            <person name="Aluri S."/>
            <person name="Balachadran M.T."/>
            <person name="Sivarajan S.R."/>
            <person name="Poveda L."/>
            <person name="Shimizu-Inatsugi R."/>
            <person name="Schlapbach R."/>
            <person name="Sreeman S.M."/>
            <person name="Shimizu K.K."/>
        </authorList>
    </citation>
    <scope>NUCLEOTIDE SEQUENCE</scope>
</reference>
<proteinExistence type="predicted"/>
<comment type="caution">
    <text evidence="2">The sequence shown here is derived from an EMBL/GenBank/DDBJ whole genome shotgun (WGS) entry which is preliminary data.</text>
</comment>
<evidence type="ECO:0000313" key="3">
    <source>
        <dbReference type="Proteomes" id="UP001054889"/>
    </source>
</evidence>
<feature type="compositionally biased region" description="Polar residues" evidence="1">
    <location>
        <begin position="1"/>
        <end position="12"/>
    </location>
</feature>
<dbReference type="Proteomes" id="UP001054889">
    <property type="component" value="Unassembled WGS sequence"/>
</dbReference>